<organism evidence="2">
    <name type="scientific">Hexamita inflata</name>
    <dbReference type="NCBI Taxonomy" id="28002"/>
    <lineage>
        <taxon>Eukaryota</taxon>
        <taxon>Metamonada</taxon>
        <taxon>Diplomonadida</taxon>
        <taxon>Hexamitidae</taxon>
        <taxon>Hexamitinae</taxon>
        <taxon>Hexamita</taxon>
    </lineage>
</organism>
<dbReference type="AlphaFoldDB" id="A0AA86PLX7"/>
<proteinExistence type="predicted"/>
<protein>
    <submittedName>
        <fullName evidence="2">Uncharacterized protein</fullName>
    </submittedName>
</protein>
<evidence type="ECO:0000313" key="4">
    <source>
        <dbReference type="Proteomes" id="UP001642409"/>
    </source>
</evidence>
<reference evidence="3 4" key="2">
    <citation type="submission" date="2024-07" db="EMBL/GenBank/DDBJ databases">
        <authorList>
            <person name="Akdeniz Z."/>
        </authorList>
    </citation>
    <scope>NUCLEOTIDE SEQUENCE [LARGE SCALE GENOMIC DNA]</scope>
</reference>
<dbReference type="EMBL" id="CAXDID020000069">
    <property type="protein sequence ID" value="CAL6013728.1"/>
    <property type="molecule type" value="Genomic_DNA"/>
</dbReference>
<keyword evidence="1" id="KW-0175">Coiled coil</keyword>
<dbReference type="Gene3D" id="2.160.20.110">
    <property type="match status" value="1"/>
</dbReference>
<accession>A0AA86PLX7</accession>
<evidence type="ECO:0000313" key="3">
    <source>
        <dbReference type="EMBL" id="CAL6013728.1"/>
    </source>
</evidence>
<reference evidence="2" key="1">
    <citation type="submission" date="2023-06" db="EMBL/GenBank/DDBJ databases">
        <authorList>
            <person name="Kurt Z."/>
        </authorList>
    </citation>
    <scope>NUCLEOTIDE SEQUENCE</scope>
</reference>
<evidence type="ECO:0000313" key="2">
    <source>
        <dbReference type="EMBL" id="CAI9942555.1"/>
    </source>
</evidence>
<dbReference type="Proteomes" id="UP001642409">
    <property type="component" value="Unassembled WGS sequence"/>
</dbReference>
<keyword evidence="4" id="KW-1185">Reference proteome</keyword>
<sequence>MSGQIDSSNNIIFDKVQQLTQIVQNQQDQQFYINENVMNNVSVINKSLLSVRTNVSNLQNTIINLDQNFTLIATALDRRIFNNFTILTDLIQQSKVAIENSFLSTVKILDQRLWDNVSLLNESLFHMNTTIDNVISNITNQKDELQQIEQSIYEIENSLTNFGQNIFDITEIEKYIVSNYSKSDINLLANTSSLDIRIYDNISSVKTDILTKYIIADQNLLLNTTILDWRIFNNVSKLETSIQNLTYQLNNMYNSSQLYLMNQTMNDINYSLNIFNKLIDQQQNAINNLTEQFNCISNYGYSVLNGTCVQVKCTIVGQQIINGICQCINKNSIISGGSCTCPTNSSVVGNVCTCFISGQIIQNNVCACSTTGALVINNVCSCGINSLNISNACICPSGANLVNGVCTCGHINAYIIGSQCVCPNYTILIGNVCQCPYNSQIINNTCICNQIIGQVMKNGVCVCQTTNAYANNGACACGIDALNVSNECICPVFSTFINNSCICDKIVGQKMINGQCQCQSGYLVINESCQQSSYVISNYEFICSQEVYTTLFDILSISYYISISSYLNGYVFGSSNIIQNVFIDVSDNIYTTTVQPLFQSQIIYTNIKIQYGTQILSSGSLILQSCIQITINQVNIISRSGSQLTVNSASQLNIITYSSKNANINNLLVNLSFSNSSGNITLINNINNIFAISGYQVLGTYVSTQNVALIGNNINVATVTASLINIQPNIFKVGNGSSYLFGCAITTQSDFTINNISIILGNSSYFNIMGSIISTDKNSYFFGGLIAYINSASNFNVNNIIIDSYQQFSTNYVSNFGFLLGYVQSGESFVSITNICIQQNMSSTTLQFNQTGLIGENYGTTTIKNAQITFQVQGVYFCNFGIIGRQFSNSLNAEVINVKTSVNVISSSGNSFGSIFGANRALNSSIINTSVQGGDISADTKWIGGFIGYQWYNVTITNSTIAQTNISGQSNIGGFIGNLISNANTTIVNSTIARSNISGSDYIAGLIGYCMSTVYVMNSKIQFIRLSGSSSRFGIVIGNNGGNQTILGSSSTQNYIFNILQNDCTVLSSSWQAVGC</sequence>
<evidence type="ECO:0000256" key="1">
    <source>
        <dbReference type="SAM" id="Coils"/>
    </source>
</evidence>
<name>A0AA86PLX7_9EUKA</name>
<gene>
    <name evidence="3" type="ORF">HINF_LOCUS23926</name>
    <name evidence="2" type="ORF">HINF_LOCUS30200</name>
</gene>
<comment type="caution">
    <text evidence="2">The sequence shown here is derived from an EMBL/GenBank/DDBJ whole genome shotgun (WGS) entry which is preliminary data.</text>
</comment>
<dbReference type="EMBL" id="CATOUU010000703">
    <property type="protein sequence ID" value="CAI9942555.1"/>
    <property type="molecule type" value="Genomic_DNA"/>
</dbReference>
<feature type="coiled-coil region" evidence="1">
    <location>
        <begin position="131"/>
        <end position="158"/>
    </location>
</feature>